<feature type="transmembrane region" description="Helical" evidence="6">
    <location>
        <begin position="210"/>
        <end position="233"/>
    </location>
</feature>
<evidence type="ECO:0000256" key="3">
    <source>
        <dbReference type="ARBA" id="ARBA00022989"/>
    </source>
</evidence>
<accession>A0A292PN78</accession>
<organism evidence="7 8">
    <name type="scientific">Tuber aestivum</name>
    <name type="common">summer truffle</name>
    <dbReference type="NCBI Taxonomy" id="59557"/>
    <lineage>
        <taxon>Eukaryota</taxon>
        <taxon>Fungi</taxon>
        <taxon>Dikarya</taxon>
        <taxon>Ascomycota</taxon>
        <taxon>Pezizomycotina</taxon>
        <taxon>Pezizomycetes</taxon>
        <taxon>Pezizales</taxon>
        <taxon>Tuberaceae</taxon>
        <taxon>Tuber</taxon>
    </lineage>
</organism>
<dbReference type="Proteomes" id="UP001412239">
    <property type="component" value="Unassembled WGS sequence"/>
</dbReference>
<dbReference type="PANTHER" id="PTHR23502:SF29">
    <property type="entry name" value="TRANSPORTER, PUTATIVE (AFU_ORTHOLOGUE AFUA_6G06680)-RELATED"/>
    <property type="match status" value="1"/>
</dbReference>
<feature type="transmembrane region" description="Helical" evidence="6">
    <location>
        <begin position="538"/>
        <end position="556"/>
    </location>
</feature>
<feature type="compositionally biased region" description="Polar residues" evidence="5">
    <location>
        <begin position="334"/>
        <end position="343"/>
    </location>
</feature>
<dbReference type="AlphaFoldDB" id="A0A292PN78"/>
<feature type="transmembrane region" description="Helical" evidence="6">
    <location>
        <begin position="239"/>
        <end position="259"/>
    </location>
</feature>
<dbReference type="EMBL" id="LN891102">
    <property type="protein sequence ID" value="CUS08976.1"/>
    <property type="molecule type" value="Genomic_DNA"/>
</dbReference>
<evidence type="ECO:0000256" key="4">
    <source>
        <dbReference type="ARBA" id="ARBA00023136"/>
    </source>
</evidence>
<feature type="transmembrane region" description="Helical" evidence="6">
    <location>
        <begin position="505"/>
        <end position="526"/>
    </location>
</feature>
<dbReference type="SUPFAM" id="SSF103473">
    <property type="entry name" value="MFS general substrate transporter"/>
    <property type="match status" value="1"/>
</dbReference>
<feature type="transmembrane region" description="Helical" evidence="6">
    <location>
        <begin position="397"/>
        <end position="419"/>
    </location>
</feature>
<dbReference type="Gene3D" id="1.20.1250.20">
    <property type="entry name" value="MFS general substrate transporter like domains"/>
    <property type="match status" value="1"/>
</dbReference>
<dbReference type="GO" id="GO:0005886">
    <property type="term" value="C:plasma membrane"/>
    <property type="evidence" value="ECO:0007669"/>
    <property type="project" value="TreeGrafter"/>
</dbReference>
<feature type="transmembrane region" description="Helical" evidence="6">
    <location>
        <begin position="145"/>
        <end position="162"/>
    </location>
</feature>
<keyword evidence="4 6" id="KW-0472">Membrane</keyword>
<dbReference type="Pfam" id="PF07690">
    <property type="entry name" value="MFS_1"/>
    <property type="match status" value="1"/>
</dbReference>
<protein>
    <recommendedName>
        <fullName evidence="9">Major facilitator superfamily (MFS) profile domain-containing protein</fullName>
    </recommendedName>
</protein>
<reference evidence="7" key="1">
    <citation type="submission" date="2015-10" db="EMBL/GenBank/DDBJ databases">
        <authorList>
            <person name="Regsiter A."/>
            <person name="william w."/>
        </authorList>
    </citation>
    <scope>NUCLEOTIDE SEQUENCE</scope>
    <source>
        <strain evidence="7">Montdore</strain>
    </source>
</reference>
<name>A0A292PN78_9PEZI</name>
<feature type="transmembrane region" description="Helical" evidence="6">
    <location>
        <begin position="431"/>
        <end position="452"/>
    </location>
</feature>
<feature type="region of interest" description="Disordered" evidence="5">
    <location>
        <begin position="21"/>
        <end position="41"/>
    </location>
</feature>
<keyword evidence="8" id="KW-1185">Reference proteome</keyword>
<evidence type="ECO:0000256" key="5">
    <source>
        <dbReference type="SAM" id="MobiDB-lite"/>
    </source>
</evidence>
<keyword evidence="3 6" id="KW-1133">Transmembrane helix</keyword>
<dbReference type="InterPro" id="IPR011701">
    <property type="entry name" value="MFS"/>
</dbReference>
<evidence type="ECO:0000313" key="7">
    <source>
        <dbReference type="EMBL" id="CUS08976.1"/>
    </source>
</evidence>
<feature type="region of interest" description="Disordered" evidence="5">
    <location>
        <begin position="294"/>
        <end position="349"/>
    </location>
</feature>
<proteinExistence type="predicted"/>
<comment type="subcellular location">
    <subcellularLocation>
        <location evidence="1">Membrane</location>
        <topology evidence="1">Multi-pass membrane protein</topology>
    </subcellularLocation>
</comment>
<feature type="transmembrane region" description="Helical" evidence="6">
    <location>
        <begin position="473"/>
        <end position="493"/>
    </location>
</feature>
<dbReference type="GO" id="GO:0022857">
    <property type="term" value="F:transmembrane transporter activity"/>
    <property type="evidence" value="ECO:0007669"/>
    <property type="project" value="InterPro"/>
</dbReference>
<evidence type="ECO:0000256" key="1">
    <source>
        <dbReference type="ARBA" id="ARBA00004141"/>
    </source>
</evidence>
<evidence type="ECO:0008006" key="9">
    <source>
        <dbReference type="Google" id="ProtNLM"/>
    </source>
</evidence>
<sequence>MGLGIYEVAPARHVPGTARLYEDESTVEAPSRTSHLRHGTGKDSQLLLVPQPSNSPNDPLNWPLWKKDLTLFILCITACIGEVVSESIKAAVLGPAIAPINKMLVDEFKTTYHVTAKFAGWQFWPAGIAGLFGSAVGRVWGKRPVYIFSTLLLFIGAIWNALAQSTDSFLGARILQGFGLGAFETIVPSTVGDMYFVGFQGLVHERGKRIAFYNLSFLGTTYFMPVLGGFISMRHGWRSQFQIISAFLAPALILVVLLVPEHAYNRPAIFDTDLHSGGDLSELDEALGRADAAKASEGRAVSGKSATANSTEEEKTTKGEGGVASGSDLKSGGIASTSETPATLSDEPAIVAEPIEERKTWVQELKIYNGRFSDESFFKLIFAPFALFLYPTTLWSFSFQGTFITWGIAVSVVLAQMFAGPPTNFGPEELGYMYTAPFIGALCAYLFGAFVSDWSAKWMARKNKNTYEPEFRILLVIPVAIFGLPGLYAYGHVADLHLHWIVPSILYGLLTFGVVLSCTATFSYILDAHRDIAVEMMVSMLLLKNFFAFGSTYFLVDWVYNDGPARVFDILGAIQTAVCVLSIPMYIFGKAQRDLMARHNLLKKWGLYPKSAASALPVS</sequence>
<keyword evidence="2 6" id="KW-0812">Transmembrane</keyword>
<feature type="transmembrane region" description="Helical" evidence="6">
    <location>
        <begin position="174"/>
        <end position="198"/>
    </location>
</feature>
<gene>
    <name evidence="7" type="ORF">GSTUAT00006925001</name>
</gene>
<feature type="transmembrane region" description="Helical" evidence="6">
    <location>
        <begin position="568"/>
        <end position="588"/>
    </location>
</feature>
<evidence type="ECO:0000313" key="8">
    <source>
        <dbReference type="Proteomes" id="UP001412239"/>
    </source>
</evidence>
<evidence type="ECO:0000256" key="2">
    <source>
        <dbReference type="ARBA" id="ARBA00022692"/>
    </source>
</evidence>
<dbReference type="PANTHER" id="PTHR23502">
    <property type="entry name" value="MAJOR FACILITATOR SUPERFAMILY"/>
    <property type="match status" value="1"/>
</dbReference>
<evidence type="ECO:0000256" key="6">
    <source>
        <dbReference type="SAM" id="Phobius"/>
    </source>
</evidence>
<dbReference type="InterPro" id="IPR036259">
    <property type="entry name" value="MFS_trans_sf"/>
</dbReference>